<evidence type="ECO:0000313" key="7">
    <source>
        <dbReference type="EMBL" id="WCT72839.1"/>
    </source>
</evidence>
<name>A0ABY7TKR0_9SPHN</name>
<protein>
    <submittedName>
        <fullName evidence="7">Oligosaccharide flippase family protein</fullName>
    </submittedName>
</protein>
<evidence type="ECO:0000256" key="6">
    <source>
        <dbReference type="SAM" id="Phobius"/>
    </source>
</evidence>
<evidence type="ECO:0000256" key="2">
    <source>
        <dbReference type="ARBA" id="ARBA00022475"/>
    </source>
</evidence>
<dbReference type="InterPro" id="IPR002797">
    <property type="entry name" value="Polysacc_synth"/>
</dbReference>
<feature type="transmembrane region" description="Helical" evidence="6">
    <location>
        <begin position="446"/>
        <end position="467"/>
    </location>
</feature>
<accession>A0ABY7TKR0</accession>
<dbReference type="PANTHER" id="PTHR30250:SF11">
    <property type="entry name" value="O-ANTIGEN TRANSPORTER-RELATED"/>
    <property type="match status" value="1"/>
</dbReference>
<evidence type="ECO:0000313" key="8">
    <source>
        <dbReference type="Proteomes" id="UP001220395"/>
    </source>
</evidence>
<evidence type="ECO:0000256" key="5">
    <source>
        <dbReference type="ARBA" id="ARBA00023136"/>
    </source>
</evidence>
<keyword evidence="4 6" id="KW-1133">Transmembrane helix</keyword>
<feature type="transmembrane region" description="Helical" evidence="6">
    <location>
        <begin position="260"/>
        <end position="280"/>
    </location>
</feature>
<dbReference type="PANTHER" id="PTHR30250">
    <property type="entry name" value="PST FAMILY PREDICTED COLANIC ACID TRANSPORTER"/>
    <property type="match status" value="1"/>
</dbReference>
<feature type="transmembrane region" description="Helical" evidence="6">
    <location>
        <begin position="353"/>
        <end position="376"/>
    </location>
</feature>
<gene>
    <name evidence="7" type="ORF">PQ455_14515</name>
</gene>
<evidence type="ECO:0000256" key="4">
    <source>
        <dbReference type="ARBA" id="ARBA00022989"/>
    </source>
</evidence>
<dbReference type="RefSeq" id="WP_273686812.1">
    <property type="nucleotide sequence ID" value="NZ_CP117411.1"/>
</dbReference>
<proteinExistence type="predicted"/>
<keyword evidence="8" id="KW-1185">Reference proteome</keyword>
<evidence type="ECO:0000256" key="3">
    <source>
        <dbReference type="ARBA" id="ARBA00022692"/>
    </source>
</evidence>
<dbReference type="InterPro" id="IPR050833">
    <property type="entry name" value="Poly_Biosynth_Transport"/>
</dbReference>
<evidence type="ECO:0000256" key="1">
    <source>
        <dbReference type="ARBA" id="ARBA00004651"/>
    </source>
</evidence>
<feature type="transmembrane region" description="Helical" evidence="6">
    <location>
        <begin position="320"/>
        <end position="347"/>
    </location>
</feature>
<keyword evidence="3 6" id="KW-0812">Transmembrane</keyword>
<keyword evidence="5 6" id="KW-0472">Membrane</keyword>
<feature type="transmembrane region" description="Helical" evidence="6">
    <location>
        <begin position="140"/>
        <end position="160"/>
    </location>
</feature>
<dbReference type="Proteomes" id="UP001220395">
    <property type="component" value="Chromosome"/>
</dbReference>
<dbReference type="EMBL" id="CP117411">
    <property type="protein sequence ID" value="WCT72839.1"/>
    <property type="molecule type" value="Genomic_DNA"/>
</dbReference>
<feature type="transmembrane region" description="Helical" evidence="6">
    <location>
        <begin position="172"/>
        <end position="191"/>
    </location>
</feature>
<organism evidence="7 8">
    <name type="scientific">Sphingomonas naphthae</name>
    <dbReference type="NCBI Taxonomy" id="1813468"/>
    <lineage>
        <taxon>Bacteria</taxon>
        <taxon>Pseudomonadati</taxon>
        <taxon>Pseudomonadota</taxon>
        <taxon>Alphaproteobacteria</taxon>
        <taxon>Sphingomonadales</taxon>
        <taxon>Sphingomonadaceae</taxon>
        <taxon>Sphingomonas</taxon>
    </lineage>
</organism>
<keyword evidence="2" id="KW-1003">Cell membrane</keyword>
<feature type="transmembrane region" description="Helical" evidence="6">
    <location>
        <begin position="98"/>
        <end position="120"/>
    </location>
</feature>
<feature type="transmembrane region" description="Helical" evidence="6">
    <location>
        <begin position="412"/>
        <end position="434"/>
    </location>
</feature>
<reference evidence="7 8" key="1">
    <citation type="submission" date="2023-02" db="EMBL/GenBank/DDBJ databases">
        <title>Genome sequence of Sphingomonas naphthae.</title>
        <authorList>
            <person name="Kim S."/>
            <person name="Heo J."/>
            <person name="Kwon S.-W."/>
        </authorList>
    </citation>
    <scope>NUCLEOTIDE SEQUENCE [LARGE SCALE GENOMIC DNA]</scope>
    <source>
        <strain evidence="7 8">KACC 18716</strain>
    </source>
</reference>
<sequence length="512" mass="53250">MSDAPVASPIDESHAARRKAAKGVGSVAAARLGAVIEVIAQPAYTWLFGLPTYGLYMVLWSLVNLAENIFDLGQTSALQRVLPQAETSQQRAAAVRGALLLGVGPNILVAGIVSLAAPLIAPILNVAAADLPRLVTAIRLFAWALPLWATIEVATSALRAAHAFGPEIRLRILWEQVARLIMAGIFAGLGLTTLGLLSAHLCSLAITAALSLRLLNRYVPLAEVLGTRCDKAMMANLFWSGTSVLPANILARMFTDLPTVLANFLAPGAAGAAASGLYAIARKVASIVQIVRQTFNYVLAPVASAAARGERGTIESLYGFAVRVSLAVAAPTAAALIAIGPALLATFAHGSEAAWPILAILTAARAAEAALGPAGAIQQVIAGRFQQVTNTALGVATAALALFIAAPTLGVIGIAVAVAVGQVTVAAFAVAQLVRHEKLHGFQPPFLRTLIVTLAVCAVFPLLWLALRSLPLWLEGLILFAAWPPLLWVAARFGLAPSDKLAFGKAARTLRL</sequence>
<feature type="transmembrane region" description="Helical" evidence="6">
    <location>
        <begin position="473"/>
        <end position="495"/>
    </location>
</feature>
<feature type="transmembrane region" description="Helical" evidence="6">
    <location>
        <begin position="388"/>
        <end position="406"/>
    </location>
</feature>
<dbReference type="Pfam" id="PF01943">
    <property type="entry name" value="Polysacc_synt"/>
    <property type="match status" value="1"/>
</dbReference>
<comment type="subcellular location">
    <subcellularLocation>
        <location evidence="1">Cell membrane</location>
        <topology evidence="1">Multi-pass membrane protein</topology>
    </subcellularLocation>
</comment>